<dbReference type="InterPro" id="IPR013154">
    <property type="entry name" value="ADH-like_N"/>
</dbReference>
<dbReference type="PROSITE" id="PS00059">
    <property type="entry name" value="ADH_ZINC"/>
    <property type="match status" value="1"/>
</dbReference>
<keyword evidence="3 5" id="KW-0862">Zinc</keyword>
<name>A0A853CSV8_9ACTN</name>
<evidence type="ECO:0000256" key="1">
    <source>
        <dbReference type="ARBA" id="ARBA00001947"/>
    </source>
</evidence>
<dbReference type="InterPro" id="IPR002328">
    <property type="entry name" value="ADH_Zn_CS"/>
</dbReference>
<protein>
    <submittedName>
        <fullName evidence="7">2-desacetyl-2-hydroxyethyl bacteriochlorophyllide A dehydrogenase</fullName>
    </submittedName>
</protein>
<keyword evidence="4" id="KW-0560">Oxidoreductase</keyword>
<dbReference type="InterPro" id="IPR013149">
    <property type="entry name" value="ADH-like_C"/>
</dbReference>
<dbReference type="Gene3D" id="3.40.50.720">
    <property type="entry name" value="NAD(P)-binding Rossmann-like Domain"/>
    <property type="match status" value="1"/>
</dbReference>
<dbReference type="EMBL" id="JACBZT010000001">
    <property type="protein sequence ID" value="NYJ08963.1"/>
    <property type="molecule type" value="Genomic_DNA"/>
</dbReference>
<comment type="caution">
    <text evidence="7">The sequence shown here is derived from an EMBL/GenBank/DDBJ whole genome shotgun (WGS) entry which is preliminary data.</text>
</comment>
<dbReference type="PANTHER" id="PTHR43401">
    <property type="entry name" value="L-THREONINE 3-DEHYDROGENASE"/>
    <property type="match status" value="1"/>
</dbReference>
<proteinExistence type="inferred from homology"/>
<comment type="cofactor">
    <cofactor evidence="1 5">
        <name>Zn(2+)</name>
        <dbReference type="ChEBI" id="CHEBI:29105"/>
    </cofactor>
</comment>
<dbReference type="GO" id="GO:0016491">
    <property type="term" value="F:oxidoreductase activity"/>
    <property type="evidence" value="ECO:0007669"/>
    <property type="project" value="UniProtKB-KW"/>
</dbReference>
<dbReference type="Gene3D" id="3.90.180.10">
    <property type="entry name" value="Medium-chain alcohol dehydrogenases, catalytic domain"/>
    <property type="match status" value="1"/>
</dbReference>
<evidence type="ECO:0000313" key="7">
    <source>
        <dbReference type="EMBL" id="NYJ08963.1"/>
    </source>
</evidence>
<dbReference type="GO" id="GO:0008270">
    <property type="term" value="F:zinc ion binding"/>
    <property type="evidence" value="ECO:0007669"/>
    <property type="project" value="InterPro"/>
</dbReference>
<gene>
    <name evidence="7" type="ORF">GGQ55_005241</name>
</gene>
<dbReference type="PANTHER" id="PTHR43401:SF2">
    <property type="entry name" value="L-THREONINE 3-DEHYDROGENASE"/>
    <property type="match status" value="1"/>
</dbReference>
<dbReference type="InterPro" id="IPR050129">
    <property type="entry name" value="Zn_alcohol_dh"/>
</dbReference>
<dbReference type="SMART" id="SM00829">
    <property type="entry name" value="PKS_ER"/>
    <property type="match status" value="1"/>
</dbReference>
<dbReference type="AlphaFoldDB" id="A0A853CSV8"/>
<evidence type="ECO:0000313" key="8">
    <source>
        <dbReference type="Proteomes" id="UP000541969"/>
    </source>
</evidence>
<dbReference type="InterPro" id="IPR011032">
    <property type="entry name" value="GroES-like_sf"/>
</dbReference>
<evidence type="ECO:0000256" key="3">
    <source>
        <dbReference type="ARBA" id="ARBA00022833"/>
    </source>
</evidence>
<keyword evidence="8" id="KW-1185">Reference proteome</keyword>
<accession>A0A853CSV8</accession>
<evidence type="ECO:0000256" key="2">
    <source>
        <dbReference type="ARBA" id="ARBA00022723"/>
    </source>
</evidence>
<dbReference type="RefSeq" id="WP_179721997.1">
    <property type="nucleotide sequence ID" value="NZ_JACBZT010000001.1"/>
</dbReference>
<evidence type="ECO:0000256" key="4">
    <source>
        <dbReference type="ARBA" id="ARBA00023002"/>
    </source>
</evidence>
<dbReference type="Pfam" id="PF00107">
    <property type="entry name" value="ADH_zinc_N"/>
    <property type="match status" value="1"/>
</dbReference>
<comment type="similarity">
    <text evidence="5">Belongs to the zinc-containing alcohol dehydrogenase family.</text>
</comment>
<dbReference type="InterPro" id="IPR020843">
    <property type="entry name" value="ER"/>
</dbReference>
<dbReference type="Pfam" id="PF08240">
    <property type="entry name" value="ADH_N"/>
    <property type="match status" value="1"/>
</dbReference>
<evidence type="ECO:0000256" key="5">
    <source>
        <dbReference type="RuleBase" id="RU361277"/>
    </source>
</evidence>
<sequence length="343" mass="34896">MSASDLPSAMAALVCRDDGTLVVERVPVPELGRGDALVRISHCGICGTDLHHVAGRIGHGPVVLGHEYSGVVVAVGEDVEGWTPGDRVVGGPGLGCGACPPCLAGTPHLCRVEPVRGGAGNGSWATFRRVDAGQLFRVPDGLDLRTAALAETLAIALRAVRRGGARPGDRALVTGAGSIGMLAVAVLADLGAGVTVSEPSAVRRERALRIGAQEAWEPGATAVPDGPYAVVVECSGRVDVMEQAVGSLARGGTMVLVGIGAGARPAFDARQLTLTETTVTGSVDYSRAEFAEAIALLASGRLPVEELLEPDDVSLDEVAAVVPRLTRGEIAGKVLVAPGAGLR</sequence>
<reference evidence="7 8" key="1">
    <citation type="submission" date="2020-07" db="EMBL/GenBank/DDBJ databases">
        <title>Sequencing the genomes of 1000 actinobacteria strains.</title>
        <authorList>
            <person name="Klenk H.-P."/>
        </authorList>
    </citation>
    <scope>NUCLEOTIDE SEQUENCE [LARGE SCALE GENOMIC DNA]</scope>
    <source>
        <strain evidence="7 8">DSM 104001</strain>
    </source>
</reference>
<dbReference type="InterPro" id="IPR036291">
    <property type="entry name" value="NAD(P)-bd_dom_sf"/>
</dbReference>
<dbReference type="Proteomes" id="UP000541969">
    <property type="component" value="Unassembled WGS sequence"/>
</dbReference>
<feature type="domain" description="Enoyl reductase (ER)" evidence="6">
    <location>
        <begin position="16"/>
        <end position="336"/>
    </location>
</feature>
<keyword evidence="2 5" id="KW-0479">Metal-binding</keyword>
<dbReference type="SUPFAM" id="SSF51735">
    <property type="entry name" value="NAD(P)-binding Rossmann-fold domains"/>
    <property type="match status" value="1"/>
</dbReference>
<dbReference type="SUPFAM" id="SSF50129">
    <property type="entry name" value="GroES-like"/>
    <property type="match status" value="1"/>
</dbReference>
<organism evidence="7 8">
    <name type="scientific">Petropleomorpha daqingensis</name>
    <dbReference type="NCBI Taxonomy" id="2026353"/>
    <lineage>
        <taxon>Bacteria</taxon>
        <taxon>Bacillati</taxon>
        <taxon>Actinomycetota</taxon>
        <taxon>Actinomycetes</taxon>
        <taxon>Geodermatophilales</taxon>
        <taxon>Geodermatophilaceae</taxon>
        <taxon>Petropleomorpha</taxon>
    </lineage>
</organism>
<evidence type="ECO:0000259" key="6">
    <source>
        <dbReference type="SMART" id="SM00829"/>
    </source>
</evidence>